<dbReference type="AlphaFoldDB" id="A0A6P1BTZ5"/>
<protein>
    <submittedName>
        <fullName evidence="1">Methionine synthase</fullName>
    </submittedName>
</protein>
<feature type="non-terminal residue" evidence="1">
    <location>
        <position position="1"/>
    </location>
</feature>
<reference evidence="1 2" key="1">
    <citation type="journal article" date="2020" name="Arch. Microbiol.">
        <title>Bradyrhizobium uaiense sp. nov., a new highly efficient cowpea symbiont.</title>
        <authorList>
            <person name="Cabral Michel D."/>
            <person name="Azarias Guimaraes A."/>
            <person name="Martins da Costa E."/>
            <person name="Soares de Carvalho T."/>
            <person name="Balsanelli E."/>
            <person name="Willems A."/>
            <person name="Maltempi de Souza E."/>
            <person name="de Souza Moreira F.M."/>
        </authorList>
    </citation>
    <scope>NUCLEOTIDE SEQUENCE [LARGE SCALE GENOMIC DNA]</scope>
    <source>
        <strain evidence="1 2">UFLA 03-164</strain>
    </source>
</reference>
<keyword evidence="2" id="KW-1185">Reference proteome</keyword>
<dbReference type="Proteomes" id="UP000468531">
    <property type="component" value="Unassembled WGS sequence"/>
</dbReference>
<proteinExistence type="predicted"/>
<organism evidence="1 2">
    <name type="scientific">Bradyrhizobium uaiense</name>
    <dbReference type="NCBI Taxonomy" id="2594946"/>
    <lineage>
        <taxon>Bacteria</taxon>
        <taxon>Pseudomonadati</taxon>
        <taxon>Pseudomonadota</taxon>
        <taxon>Alphaproteobacteria</taxon>
        <taxon>Hyphomicrobiales</taxon>
        <taxon>Nitrobacteraceae</taxon>
        <taxon>Bradyrhizobium</taxon>
    </lineage>
</organism>
<dbReference type="InterPro" id="IPR038071">
    <property type="entry name" value="UROD/MetE-like_sf"/>
</dbReference>
<gene>
    <name evidence="1" type="ORF">FNJ47_40610</name>
</gene>
<dbReference type="EMBL" id="VKHP01000284">
    <property type="protein sequence ID" value="NEV01896.1"/>
    <property type="molecule type" value="Genomic_DNA"/>
</dbReference>
<evidence type="ECO:0000313" key="2">
    <source>
        <dbReference type="Proteomes" id="UP000468531"/>
    </source>
</evidence>
<name>A0A6P1BTZ5_9BRAD</name>
<comment type="caution">
    <text evidence="1">The sequence shown here is derived from an EMBL/GenBank/DDBJ whole genome shotgun (WGS) entry which is preliminary data.</text>
</comment>
<sequence>FGTVIGAVAKHVPKGNISATTNCGRAAMRRDIAESKLIALGAGAKLARQRLA</sequence>
<accession>A0A6P1BTZ5</accession>
<evidence type="ECO:0000313" key="1">
    <source>
        <dbReference type="EMBL" id="NEV01896.1"/>
    </source>
</evidence>
<dbReference type="Gene3D" id="3.20.20.210">
    <property type="match status" value="1"/>
</dbReference>